<proteinExistence type="predicted"/>
<dbReference type="EMBL" id="CP136336">
    <property type="protein sequence ID" value="WOB09898.1"/>
    <property type="molecule type" value="Genomic_DNA"/>
</dbReference>
<dbReference type="Proteomes" id="UP001303946">
    <property type="component" value="Chromosome"/>
</dbReference>
<name>A0ABZ0D4A2_9BURK</name>
<dbReference type="PROSITE" id="PS51833">
    <property type="entry name" value="HDOD"/>
    <property type="match status" value="1"/>
</dbReference>
<protein>
    <submittedName>
        <fullName evidence="2">HDOD domain-containing protein</fullName>
    </submittedName>
</protein>
<dbReference type="SUPFAM" id="SSF109604">
    <property type="entry name" value="HD-domain/PDEase-like"/>
    <property type="match status" value="1"/>
</dbReference>
<keyword evidence="3" id="KW-1185">Reference proteome</keyword>
<dbReference type="RefSeq" id="WP_316702771.1">
    <property type="nucleotide sequence ID" value="NZ_CP136336.1"/>
</dbReference>
<dbReference type="Pfam" id="PF08668">
    <property type="entry name" value="HDOD"/>
    <property type="match status" value="1"/>
</dbReference>
<evidence type="ECO:0000313" key="2">
    <source>
        <dbReference type="EMBL" id="WOB09898.1"/>
    </source>
</evidence>
<dbReference type="PANTHER" id="PTHR33525">
    <property type="match status" value="1"/>
</dbReference>
<reference evidence="2 3" key="1">
    <citation type="submission" date="2023-10" db="EMBL/GenBank/DDBJ databases">
        <title>Bacteria for the degradation of biodegradable plastic PBAT(Polybutylene adipate terephthalate).</title>
        <authorList>
            <person name="Weon H.-Y."/>
            <person name="Yeon J."/>
        </authorList>
    </citation>
    <scope>NUCLEOTIDE SEQUENCE [LARGE SCALE GENOMIC DNA]</scope>
    <source>
        <strain evidence="2 3">SBD 7-3</strain>
    </source>
</reference>
<feature type="domain" description="HDOD" evidence="1">
    <location>
        <begin position="200"/>
        <end position="386"/>
    </location>
</feature>
<organism evidence="2 3">
    <name type="scientific">Piscinibacter gummiphilus</name>
    <dbReference type="NCBI Taxonomy" id="946333"/>
    <lineage>
        <taxon>Bacteria</taxon>
        <taxon>Pseudomonadati</taxon>
        <taxon>Pseudomonadota</taxon>
        <taxon>Betaproteobacteria</taxon>
        <taxon>Burkholderiales</taxon>
        <taxon>Sphaerotilaceae</taxon>
        <taxon>Piscinibacter</taxon>
    </lineage>
</organism>
<gene>
    <name evidence="2" type="ORF">RXV79_07470</name>
</gene>
<dbReference type="InterPro" id="IPR052340">
    <property type="entry name" value="RNase_Y/CdgJ"/>
</dbReference>
<dbReference type="PANTHER" id="PTHR33525:SF4">
    <property type="entry name" value="CYCLIC DI-GMP PHOSPHODIESTERASE CDGJ"/>
    <property type="match status" value="1"/>
</dbReference>
<dbReference type="InterPro" id="IPR013976">
    <property type="entry name" value="HDOD"/>
</dbReference>
<sequence>MNDSTILGQVALGYSPFIDRSRAVSATRLTIVPLKPDATPDVAQLLHAVGGVWPADGGKATLNVVSESLLQDLLRASPSPNLMVEVPAFMAVDPTNIVALQNLHAAGTTLLIKGRPLSELPREVLPCFTYSIIDLADDRRINEAGSAPPVGVIRNIPHVQSGVRTLAEMEASFTRGAAAVLGWPIDDAIEQAQAKGGKQPATEMQVIVELIQRVDKQEPIEKLEGTLKRDPSLAFKLMRYINSPAFGLRVEISSFRHAIMMLGYQRLKRWLALLLATAGQDSNMKPVMFAAVRRGLLMEELVRSSGDEEMRNEMFICGVFSLLDRMFKQPFSELLKTIPVPERVYQALVDGSGPYQPYFALVQAVENESLYDFRSSAETLMLSVSEINRCVLSALTAASQVE</sequence>
<accession>A0ABZ0D4A2</accession>
<evidence type="ECO:0000313" key="3">
    <source>
        <dbReference type="Proteomes" id="UP001303946"/>
    </source>
</evidence>
<dbReference type="Gene3D" id="1.10.3210.10">
    <property type="entry name" value="Hypothetical protein af1432"/>
    <property type="match status" value="1"/>
</dbReference>
<evidence type="ECO:0000259" key="1">
    <source>
        <dbReference type="PROSITE" id="PS51833"/>
    </source>
</evidence>